<accession>A0ABW0EGU6</accession>
<evidence type="ECO:0000313" key="3">
    <source>
        <dbReference type="Proteomes" id="UP001596157"/>
    </source>
</evidence>
<feature type="transmembrane region" description="Helical" evidence="1">
    <location>
        <begin position="37"/>
        <end position="59"/>
    </location>
</feature>
<evidence type="ECO:0000256" key="1">
    <source>
        <dbReference type="SAM" id="Phobius"/>
    </source>
</evidence>
<dbReference type="RefSeq" id="WP_378243907.1">
    <property type="nucleotide sequence ID" value="NZ_JBHSKF010000002.1"/>
</dbReference>
<organism evidence="2 3">
    <name type="scientific">Actinokineospora guangxiensis</name>
    <dbReference type="NCBI Taxonomy" id="1490288"/>
    <lineage>
        <taxon>Bacteria</taxon>
        <taxon>Bacillati</taxon>
        <taxon>Actinomycetota</taxon>
        <taxon>Actinomycetes</taxon>
        <taxon>Pseudonocardiales</taxon>
        <taxon>Pseudonocardiaceae</taxon>
        <taxon>Actinokineospora</taxon>
    </lineage>
</organism>
<sequence length="63" mass="6447">MAQKKIKGTFGIVSAVASATSAVSTLKTARSDKDKLALANAIGSIIVAVTGVLIAVRAFRDDK</sequence>
<comment type="caution">
    <text evidence="2">The sequence shown here is derived from an EMBL/GenBank/DDBJ whole genome shotgun (WGS) entry which is preliminary data.</text>
</comment>
<keyword evidence="1" id="KW-0472">Membrane</keyword>
<gene>
    <name evidence="2" type="ORF">ACFPM7_03955</name>
</gene>
<proteinExistence type="predicted"/>
<protein>
    <submittedName>
        <fullName evidence="2">Uncharacterized protein</fullName>
    </submittedName>
</protein>
<keyword evidence="1" id="KW-0812">Transmembrane</keyword>
<name>A0ABW0EGU6_9PSEU</name>
<keyword evidence="1" id="KW-1133">Transmembrane helix</keyword>
<keyword evidence="3" id="KW-1185">Reference proteome</keyword>
<dbReference type="Proteomes" id="UP001596157">
    <property type="component" value="Unassembled WGS sequence"/>
</dbReference>
<evidence type="ECO:0000313" key="2">
    <source>
        <dbReference type="EMBL" id="MFC5286192.1"/>
    </source>
</evidence>
<dbReference type="EMBL" id="JBHSKF010000002">
    <property type="protein sequence ID" value="MFC5286192.1"/>
    <property type="molecule type" value="Genomic_DNA"/>
</dbReference>
<reference evidence="3" key="1">
    <citation type="journal article" date="2019" name="Int. J. Syst. Evol. Microbiol.">
        <title>The Global Catalogue of Microorganisms (GCM) 10K type strain sequencing project: providing services to taxonomists for standard genome sequencing and annotation.</title>
        <authorList>
            <consortium name="The Broad Institute Genomics Platform"/>
            <consortium name="The Broad Institute Genome Sequencing Center for Infectious Disease"/>
            <person name="Wu L."/>
            <person name="Ma J."/>
        </authorList>
    </citation>
    <scope>NUCLEOTIDE SEQUENCE [LARGE SCALE GENOMIC DNA]</scope>
    <source>
        <strain evidence="3">CCUG 59778</strain>
    </source>
</reference>